<evidence type="ECO:0008006" key="15">
    <source>
        <dbReference type="Google" id="ProtNLM"/>
    </source>
</evidence>
<keyword evidence="8 10" id="KW-0472">Membrane</keyword>
<keyword evidence="5" id="KW-0862">Zinc</keyword>
<evidence type="ECO:0000256" key="1">
    <source>
        <dbReference type="ARBA" id="ARBA00004141"/>
    </source>
</evidence>
<keyword evidence="14" id="KW-1185">Reference proteome</keyword>
<dbReference type="InterPro" id="IPR050681">
    <property type="entry name" value="CDF/SLC30A"/>
</dbReference>
<feature type="compositionally biased region" description="Basic residues" evidence="9">
    <location>
        <begin position="23"/>
        <end position="40"/>
    </location>
</feature>
<dbReference type="Gene3D" id="3.30.70.1350">
    <property type="entry name" value="Cation efflux protein, cytoplasmic domain"/>
    <property type="match status" value="1"/>
</dbReference>
<feature type="domain" description="Cation efflux protein cytoplasmic" evidence="12">
    <location>
        <begin position="336"/>
        <end position="411"/>
    </location>
</feature>
<keyword evidence="7" id="KW-0406">Ion transport</keyword>
<dbReference type="PANTHER" id="PTHR11562">
    <property type="entry name" value="CATION EFFLUX PROTEIN/ ZINC TRANSPORTER"/>
    <property type="match status" value="1"/>
</dbReference>
<keyword evidence="4 10" id="KW-0812">Transmembrane</keyword>
<organism evidence="13 14">
    <name type="scientific">Opisthorchis felineus</name>
    <dbReference type="NCBI Taxonomy" id="147828"/>
    <lineage>
        <taxon>Eukaryota</taxon>
        <taxon>Metazoa</taxon>
        <taxon>Spiralia</taxon>
        <taxon>Lophotrochozoa</taxon>
        <taxon>Platyhelminthes</taxon>
        <taxon>Trematoda</taxon>
        <taxon>Digenea</taxon>
        <taxon>Opisthorchiida</taxon>
        <taxon>Opisthorchiata</taxon>
        <taxon>Opisthorchiidae</taxon>
        <taxon>Opisthorchis</taxon>
    </lineage>
</organism>
<evidence type="ECO:0000256" key="9">
    <source>
        <dbReference type="SAM" id="MobiDB-lite"/>
    </source>
</evidence>
<gene>
    <name evidence="13" type="ORF">CRM22_005297</name>
</gene>
<feature type="transmembrane region" description="Helical" evidence="10">
    <location>
        <begin position="80"/>
        <end position="104"/>
    </location>
</feature>
<dbReference type="GO" id="GO:0010043">
    <property type="term" value="P:response to zinc ion"/>
    <property type="evidence" value="ECO:0007669"/>
    <property type="project" value="TreeGrafter"/>
</dbReference>
<feature type="region of interest" description="Disordered" evidence="9">
    <location>
        <begin position="238"/>
        <end position="261"/>
    </location>
</feature>
<name>A0A4S2LRW9_OPIFE</name>
<evidence type="ECO:0000256" key="7">
    <source>
        <dbReference type="ARBA" id="ARBA00023065"/>
    </source>
</evidence>
<evidence type="ECO:0000256" key="6">
    <source>
        <dbReference type="ARBA" id="ARBA00022989"/>
    </source>
</evidence>
<evidence type="ECO:0000313" key="14">
    <source>
        <dbReference type="Proteomes" id="UP000308267"/>
    </source>
</evidence>
<evidence type="ECO:0000256" key="8">
    <source>
        <dbReference type="ARBA" id="ARBA00023136"/>
    </source>
</evidence>
<dbReference type="InterPro" id="IPR058533">
    <property type="entry name" value="Cation_efflux_TM"/>
</dbReference>
<comment type="similarity">
    <text evidence="2">Belongs to the cation diffusion facilitator (CDF) transporter (TC 2.A.4) family. SLC30A subfamily.</text>
</comment>
<sequence length="426" mass="47457">MHCLLMEITQPNDVPVGFQTKTPNHHKHPHRHQENHKNRRPSLLGELKISPSRRSADTSRGHCHDDTTDRGIDKRAKRKLLIASGLCLCFMIGEVVGGALAQSLAIMTDAAHLLTDFASFLISLLALFLAQRPSTKKMSFGWHRAEVVGALASVLMIWLVTGILVYLAVMRIMNNHYDIDGKIMLITSAVGVAVNIIMLLTLHDHGHGHSHAAPKETSPLTAIGHTHDSVHANGTKLDHEKHSHQHEHGGEHVHQVSPKLEQENKRQNITVRAALIHVIGDLVQSVGVMIAAMIIYFRPHLKVVDPICTFLFSILVLITTINVLRDALSVLMEATPRGLDFNDVKNALNDVPGVVELHNLRMWSLTTNKTAVSVHLAIEPQVDPQEILYQASTILRKRYLVHEVTIQLEPYSAEMADCQRCQEPIR</sequence>
<feature type="transmembrane region" description="Helical" evidence="10">
    <location>
        <begin position="110"/>
        <end position="130"/>
    </location>
</feature>
<feature type="domain" description="Cation efflux protein transmembrane" evidence="11">
    <location>
        <begin position="80"/>
        <end position="332"/>
    </location>
</feature>
<feature type="transmembrane region" description="Helical" evidence="10">
    <location>
        <begin position="150"/>
        <end position="169"/>
    </location>
</feature>
<feature type="transmembrane region" description="Helical" evidence="10">
    <location>
        <begin position="303"/>
        <end position="324"/>
    </location>
</feature>
<evidence type="ECO:0000259" key="11">
    <source>
        <dbReference type="Pfam" id="PF01545"/>
    </source>
</evidence>
<keyword evidence="5" id="KW-0864">Zinc transport</keyword>
<comment type="subcellular location">
    <subcellularLocation>
        <location evidence="1">Membrane</location>
        <topology evidence="1">Multi-pass membrane protein</topology>
    </subcellularLocation>
</comment>
<evidence type="ECO:0000313" key="13">
    <source>
        <dbReference type="EMBL" id="TGZ66493.1"/>
    </source>
</evidence>
<evidence type="ECO:0000256" key="5">
    <source>
        <dbReference type="ARBA" id="ARBA00022906"/>
    </source>
</evidence>
<protein>
    <recommendedName>
        <fullName evidence="15">Cation efflux protein cytoplasmic domain-containing protein</fullName>
    </recommendedName>
</protein>
<evidence type="ECO:0000256" key="3">
    <source>
        <dbReference type="ARBA" id="ARBA00022448"/>
    </source>
</evidence>
<dbReference type="GO" id="GO:0005385">
    <property type="term" value="F:zinc ion transmembrane transporter activity"/>
    <property type="evidence" value="ECO:0007669"/>
    <property type="project" value="TreeGrafter"/>
</dbReference>
<comment type="caution">
    <text evidence="13">The sequence shown here is derived from an EMBL/GenBank/DDBJ whole genome shotgun (WGS) entry which is preliminary data.</text>
</comment>
<dbReference type="Pfam" id="PF16916">
    <property type="entry name" value="ZT_dimer"/>
    <property type="match status" value="1"/>
</dbReference>
<dbReference type="AlphaFoldDB" id="A0A4S2LRW9"/>
<evidence type="ECO:0000259" key="12">
    <source>
        <dbReference type="Pfam" id="PF16916"/>
    </source>
</evidence>
<dbReference type="SUPFAM" id="SSF161111">
    <property type="entry name" value="Cation efflux protein transmembrane domain-like"/>
    <property type="match status" value="1"/>
</dbReference>
<dbReference type="PANTHER" id="PTHR11562:SF17">
    <property type="entry name" value="RE54080P-RELATED"/>
    <property type="match status" value="1"/>
</dbReference>
<dbReference type="InterPro" id="IPR027470">
    <property type="entry name" value="Cation_efflux_CTD"/>
</dbReference>
<keyword evidence="6 10" id="KW-1133">Transmembrane helix</keyword>
<proteinExistence type="inferred from homology"/>
<dbReference type="GO" id="GO:0005886">
    <property type="term" value="C:plasma membrane"/>
    <property type="evidence" value="ECO:0007669"/>
    <property type="project" value="TreeGrafter"/>
</dbReference>
<feature type="transmembrane region" description="Helical" evidence="10">
    <location>
        <begin position="181"/>
        <end position="202"/>
    </location>
</feature>
<dbReference type="Gene3D" id="1.20.1510.10">
    <property type="entry name" value="Cation efflux protein transmembrane domain"/>
    <property type="match status" value="1"/>
</dbReference>
<feature type="compositionally biased region" description="Basic and acidic residues" evidence="9">
    <location>
        <begin position="54"/>
        <end position="70"/>
    </location>
</feature>
<evidence type="ECO:0000256" key="2">
    <source>
        <dbReference type="ARBA" id="ARBA00008873"/>
    </source>
</evidence>
<dbReference type="STRING" id="147828.A0A4S2LRW9"/>
<feature type="transmembrane region" description="Helical" evidence="10">
    <location>
        <begin position="274"/>
        <end position="297"/>
    </location>
</feature>
<dbReference type="EMBL" id="SJOL01006451">
    <property type="protein sequence ID" value="TGZ66493.1"/>
    <property type="molecule type" value="Genomic_DNA"/>
</dbReference>
<feature type="region of interest" description="Disordered" evidence="9">
    <location>
        <begin position="14"/>
        <end position="70"/>
    </location>
</feature>
<dbReference type="NCBIfam" id="TIGR01297">
    <property type="entry name" value="CDF"/>
    <property type="match status" value="1"/>
</dbReference>
<dbReference type="SUPFAM" id="SSF160240">
    <property type="entry name" value="Cation efflux protein cytoplasmic domain-like"/>
    <property type="match status" value="1"/>
</dbReference>
<evidence type="ECO:0000256" key="4">
    <source>
        <dbReference type="ARBA" id="ARBA00022692"/>
    </source>
</evidence>
<accession>A0A4S2LRW9</accession>
<dbReference type="InterPro" id="IPR036837">
    <property type="entry name" value="Cation_efflux_CTD_sf"/>
</dbReference>
<dbReference type="Proteomes" id="UP000308267">
    <property type="component" value="Unassembled WGS sequence"/>
</dbReference>
<keyword evidence="3" id="KW-0813">Transport</keyword>
<evidence type="ECO:0000256" key="10">
    <source>
        <dbReference type="SAM" id="Phobius"/>
    </source>
</evidence>
<dbReference type="InterPro" id="IPR002524">
    <property type="entry name" value="Cation_efflux"/>
</dbReference>
<dbReference type="OrthoDB" id="9944568at2759"/>
<reference evidence="13 14" key="1">
    <citation type="journal article" date="2019" name="BMC Genomics">
        <title>New insights from Opisthorchis felineus genome: update on genomics of the epidemiologically important liver flukes.</title>
        <authorList>
            <person name="Ershov N.I."/>
            <person name="Mordvinov V.A."/>
            <person name="Prokhortchouk E.B."/>
            <person name="Pakharukova M.Y."/>
            <person name="Gunbin K.V."/>
            <person name="Ustyantsev K."/>
            <person name="Genaev M.A."/>
            <person name="Blinov A.G."/>
            <person name="Mazur A."/>
            <person name="Boulygina E."/>
            <person name="Tsygankova S."/>
            <person name="Khrameeva E."/>
            <person name="Chekanov N."/>
            <person name="Fan G."/>
            <person name="Xiao A."/>
            <person name="Zhang H."/>
            <person name="Xu X."/>
            <person name="Yang H."/>
            <person name="Solovyev V."/>
            <person name="Lee S.M."/>
            <person name="Liu X."/>
            <person name="Afonnikov D.A."/>
            <person name="Skryabin K.G."/>
        </authorList>
    </citation>
    <scope>NUCLEOTIDE SEQUENCE [LARGE SCALE GENOMIC DNA]</scope>
    <source>
        <strain evidence="13">AK-0245</strain>
        <tissue evidence="13">Whole organism</tissue>
    </source>
</reference>
<dbReference type="InterPro" id="IPR027469">
    <property type="entry name" value="Cation_efflux_TMD_sf"/>
</dbReference>
<dbReference type="Pfam" id="PF01545">
    <property type="entry name" value="Cation_efflux"/>
    <property type="match status" value="1"/>
</dbReference>